<dbReference type="CDD" id="cd13401">
    <property type="entry name" value="Slt70-like"/>
    <property type="match status" value="1"/>
</dbReference>
<evidence type="ECO:0000256" key="3">
    <source>
        <dbReference type="ARBA" id="ARBA00022729"/>
    </source>
</evidence>
<dbReference type="InterPro" id="IPR008258">
    <property type="entry name" value="Transglycosylase_SLT_dom_1"/>
</dbReference>
<comment type="similarity">
    <text evidence="1">Belongs to the transglycosylase Slt family.</text>
</comment>
<evidence type="ECO:0000259" key="4">
    <source>
        <dbReference type="Pfam" id="PF01464"/>
    </source>
</evidence>
<dbReference type="RefSeq" id="WP_342846715.1">
    <property type="nucleotide sequence ID" value="NZ_JBBMQO010000002.1"/>
</dbReference>
<gene>
    <name evidence="5" type="ORF">WNY59_02640</name>
</gene>
<dbReference type="SUPFAM" id="SSF53955">
    <property type="entry name" value="Lysozyme-like"/>
    <property type="match status" value="1"/>
</dbReference>
<organism evidence="5 6">
    <name type="scientific">Ahrensia kielensis</name>
    <dbReference type="NCBI Taxonomy" id="76980"/>
    <lineage>
        <taxon>Bacteria</taxon>
        <taxon>Pseudomonadati</taxon>
        <taxon>Pseudomonadota</taxon>
        <taxon>Alphaproteobacteria</taxon>
        <taxon>Hyphomicrobiales</taxon>
        <taxon>Ahrensiaceae</taxon>
        <taxon>Ahrensia</taxon>
    </lineage>
</organism>
<dbReference type="Gene3D" id="1.10.530.10">
    <property type="match status" value="1"/>
</dbReference>
<protein>
    <submittedName>
        <fullName evidence="5">Lytic transglycosylase domain-containing protein</fullName>
    </submittedName>
</protein>
<dbReference type="Proteomes" id="UP001477870">
    <property type="component" value="Unassembled WGS sequence"/>
</dbReference>
<feature type="domain" description="Transglycosylase SLT" evidence="4">
    <location>
        <begin position="519"/>
        <end position="622"/>
    </location>
</feature>
<evidence type="ECO:0000256" key="2">
    <source>
        <dbReference type="ARBA" id="ARBA00009387"/>
    </source>
</evidence>
<reference evidence="5 6" key="1">
    <citation type="submission" date="2024-03" db="EMBL/GenBank/DDBJ databases">
        <title>Community enrichment and isolation of bacterial strains for fucoidan degradation.</title>
        <authorList>
            <person name="Sichert A."/>
        </authorList>
    </citation>
    <scope>NUCLEOTIDE SEQUENCE [LARGE SCALE GENOMIC DNA]</scope>
    <source>
        <strain evidence="5 6">AS62</strain>
    </source>
</reference>
<sequence length="676" mass="74966">MSSGAVAMLVFGVYMFLPSDAPIDQGNTGAVISTGLEEDKVALITKPDAPAIINSSTVQLKAGLDALKSGDIFAAIKTRDELPEADIDRALLSWLIATSGHRDVPASEIRSTLEKLKDWPSQTTMKSNLERAMAHDPLSLMRLRLTMGDEAPLTFQGAYALAKTYQATGNIEKARALLLPFWHDIVLSSGDESRILETFGDVLTKRDHEIRYFNMMVRDRISSGARIAPFLDYGDIHDAWTAVIRRQKAARAKIDKIAENNQKTVAYTYLKTEFLRRSDENEKAIELLKSMPITAEFTINADAWWDERRIISRQMLEDGDPQTAYDLASQHEGGAETTQVDAAFHAGWYALRGLNKPELAVSHFEKIIEIAQGNISKARGYYWLARSLTDQEKSKQAYQKAATYNTTFYGQLAADHLGQPSALSGRPVTRDKTVDVQILKAIDRLIELGETNLARKTYVALGWSADDTSLLALAAAHASDNQDYYAALKLAKAADWRGLDMGSLTHPLGAISDATGLDAKDHALAYAVARQESEFNIGAVSSANARGLLQVLPGTAKQMAAAEKMAYAPEKLTQDANYNARLGVAYLNNQFQKFDGSYILTFAAYNAGPRRAEEWMKRFGDPRGKPLYEVIDWIEAISYPETRNYVQRLMENLQVYKMQLGQKTSIAHDLRFGTNP</sequence>
<keyword evidence="6" id="KW-1185">Reference proteome</keyword>
<proteinExistence type="inferred from homology"/>
<comment type="caution">
    <text evidence="5">The sequence shown here is derived from an EMBL/GenBank/DDBJ whole genome shotgun (WGS) entry which is preliminary data.</text>
</comment>
<dbReference type="PANTHER" id="PTHR37423">
    <property type="entry name" value="SOLUBLE LYTIC MUREIN TRANSGLYCOSYLASE-RELATED"/>
    <property type="match status" value="1"/>
</dbReference>
<dbReference type="InterPro" id="IPR023346">
    <property type="entry name" value="Lysozyme-like_dom_sf"/>
</dbReference>
<evidence type="ECO:0000256" key="1">
    <source>
        <dbReference type="ARBA" id="ARBA00007734"/>
    </source>
</evidence>
<keyword evidence="3" id="KW-0732">Signal</keyword>
<dbReference type="Gene3D" id="1.25.20.10">
    <property type="entry name" value="Bacterial muramidases"/>
    <property type="match status" value="1"/>
</dbReference>
<comment type="similarity">
    <text evidence="2">Belongs to the virb1 family.</text>
</comment>
<dbReference type="Pfam" id="PF01464">
    <property type="entry name" value="SLT"/>
    <property type="match status" value="1"/>
</dbReference>
<dbReference type="EMBL" id="JBBMQO010000002">
    <property type="protein sequence ID" value="MEM5500478.1"/>
    <property type="molecule type" value="Genomic_DNA"/>
</dbReference>
<dbReference type="SUPFAM" id="SSF48435">
    <property type="entry name" value="Bacterial muramidases"/>
    <property type="match status" value="1"/>
</dbReference>
<name>A0ABU9T3Z8_9HYPH</name>
<dbReference type="PANTHER" id="PTHR37423:SF2">
    <property type="entry name" value="MEMBRANE-BOUND LYTIC MUREIN TRANSGLYCOSYLASE C"/>
    <property type="match status" value="1"/>
</dbReference>
<accession>A0ABU9T3Z8</accession>
<evidence type="ECO:0000313" key="5">
    <source>
        <dbReference type="EMBL" id="MEM5500478.1"/>
    </source>
</evidence>
<evidence type="ECO:0000313" key="6">
    <source>
        <dbReference type="Proteomes" id="UP001477870"/>
    </source>
</evidence>
<dbReference type="InterPro" id="IPR008939">
    <property type="entry name" value="Lytic_TGlycosylase_superhlx_U"/>
</dbReference>